<evidence type="ECO:0000313" key="4">
    <source>
        <dbReference type="Proteomes" id="UP000288805"/>
    </source>
</evidence>
<sequence>MRYDSIAAKDEKSLHATDIEEPVYANIEGFDGKPTEENLKNGSSVSSNEDGRVEDFYETITEISDADPYISLTLRLLLL</sequence>
<feature type="region of interest" description="Disordered" evidence="1">
    <location>
        <begin position="30"/>
        <end position="50"/>
    </location>
</feature>
<proteinExistence type="predicted"/>
<accession>A0A438DKT4</accession>
<gene>
    <name evidence="3" type="ORF">CK203_042652</name>
    <name evidence="2" type="ORF">CK203_079614</name>
</gene>
<dbReference type="Proteomes" id="UP000288805">
    <property type="component" value="Unassembled WGS sequence"/>
</dbReference>
<organism evidence="2 4">
    <name type="scientific">Vitis vinifera</name>
    <name type="common">Grape</name>
    <dbReference type="NCBI Taxonomy" id="29760"/>
    <lineage>
        <taxon>Eukaryota</taxon>
        <taxon>Viridiplantae</taxon>
        <taxon>Streptophyta</taxon>
        <taxon>Embryophyta</taxon>
        <taxon>Tracheophyta</taxon>
        <taxon>Spermatophyta</taxon>
        <taxon>Magnoliopsida</taxon>
        <taxon>eudicotyledons</taxon>
        <taxon>Gunneridae</taxon>
        <taxon>Pentapetalae</taxon>
        <taxon>rosids</taxon>
        <taxon>Vitales</taxon>
        <taxon>Vitaceae</taxon>
        <taxon>Viteae</taxon>
        <taxon>Vitis</taxon>
    </lineage>
</organism>
<evidence type="ECO:0000256" key="1">
    <source>
        <dbReference type="SAM" id="MobiDB-lite"/>
    </source>
</evidence>
<comment type="caution">
    <text evidence="2">The sequence shown here is derived from an EMBL/GenBank/DDBJ whole genome shotgun (WGS) entry which is preliminary data.</text>
</comment>
<dbReference type="PANTHER" id="PTHR37261">
    <property type="entry name" value="40S RIBOSOMAL PROTEIN S27"/>
    <property type="match status" value="1"/>
</dbReference>
<feature type="compositionally biased region" description="Basic and acidic residues" evidence="1">
    <location>
        <begin position="30"/>
        <end position="39"/>
    </location>
</feature>
<dbReference type="AlphaFoldDB" id="A0A438DKT4"/>
<reference evidence="2 4" key="1">
    <citation type="journal article" date="2018" name="PLoS Genet.">
        <title>Population sequencing reveals clonal diversity and ancestral inbreeding in the grapevine cultivar Chardonnay.</title>
        <authorList>
            <person name="Roach M.J."/>
            <person name="Johnson D.L."/>
            <person name="Bohlmann J."/>
            <person name="van Vuuren H.J."/>
            <person name="Jones S.J."/>
            <person name="Pretorius I.S."/>
            <person name="Schmidt S.A."/>
            <person name="Borneman A.R."/>
        </authorList>
    </citation>
    <scope>NUCLEOTIDE SEQUENCE [LARGE SCALE GENOMIC DNA]</scope>
    <source>
        <strain evidence="4">cv. Chardonnay</strain>
        <strain evidence="2">I10V1</strain>
        <tissue evidence="2">Leaf</tissue>
    </source>
</reference>
<dbReference type="PANTHER" id="PTHR37261:SF1">
    <property type="entry name" value="40S RIBOSOMAL PROTEIN S27"/>
    <property type="match status" value="1"/>
</dbReference>
<evidence type="ECO:0000313" key="3">
    <source>
        <dbReference type="EMBL" id="RVW92419.1"/>
    </source>
</evidence>
<name>A0A438DKT4_VITVI</name>
<protein>
    <submittedName>
        <fullName evidence="2">Uncharacterized protein</fullName>
    </submittedName>
</protein>
<dbReference type="EMBL" id="QGNW01000137">
    <property type="protein sequence ID" value="RVW92419.1"/>
    <property type="molecule type" value="Genomic_DNA"/>
</dbReference>
<evidence type="ECO:0000313" key="2">
    <source>
        <dbReference type="EMBL" id="RVW36092.1"/>
    </source>
</evidence>
<dbReference type="EMBL" id="QGNW01001582">
    <property type="protein sequence ID" value="RVW36092.1"/>
    <property type="molecule type" value="Genomic_DNA"/>
</dbReference>